<dbReference type="EMBL" id="JAAEEH010000071">
    <property type="protein sequence ID" value="NDL68849.1"/>
    <property type="molecule type" value="Genomic_DNA"/>
</dbReference>
<name>A0A7X5KP83_9FIRM</name>
<protein>
    <submittedName>
        <fullName evidence="1">Uncharacterized protein</fullName>
    </submittedName>
</protein>
<reference evidence="1 2" key="1">
    <citation type="submission" date="2020-01" db="EMBL/GenBank/DDBJ databases">
        <title>Anaeroalcalibacter tamaniensis gen. nov., sp. nov., moderately halophilic strictly anaerobic fermenter bacterium from mud volcano of Taman peninsula.</title>
        <authorList>
            <person name="Frolova A."/>
            <person name="Merkel A.Y."/>
            <person name="Slobodkin A.I."/>
        </authorList>
    </citation>
    <scope>NUCLEOTIDE SEQUENCE [LARGE SCALE GENOMIC DNA]</scope>
    <source>
        <strain evidence="1 2">F-3ap</strain>
    </source>
</reference>
<dbReference type="RefSeq" id="WP_162371564.1">
    <property type="nucleotide sequence ID" value="NZ_JAAEEH010000071.1"/>
</dbReference>
<evidence type="ECO:0000313" key="1">
    <source>
        <dbReference type="EMBL" id="NDL68849.1"/>
    </source>
</evidence>
<evidence type="ECO:0000313" key="2">
    <source>
        <dbReference type="Proteomes" id="UP000461585"/>
    </source>
</evidence>
<dbReference type="AlphaFoldDB" id="A0A7X5KP83"/>
<gene>
    <name evidence="1" type="ORF">GXN74_14040</name>
</gene>
<keyword evidence="2" id="KW-1185">Reference proteome</keyword>
<dbReference type="Proteomes" id="UP000461585">
    <property type="component" value="Unassembled WGS sequence"/>
</dbReference>
<organism evidence="1 2">
    <name type="scientific">Anaerotalea alkaliphila</name>
    <dbReference type="NCBI Taxonomy" id="2662126"/>
    <lineage>
        <taxon>Bacteria</taxon>
        <taxon>Bacillati</taxon>
        <taxon>Bacillota</taxon>
        <taxon>Clostridia</taxon>
        <taxon>Eubacteriales</taxon>
        <taxon>Anaerotalea</taxon>
    </lineage>
</organism>
<sequence>MTLLDLRDRLLETGLPVYHYFTHAEADKYIIWAEDSEGNSGHADNRKTTQILQGTIDYFTKTEYDSNFDLIQEKLNTSDIAWKLNSVQHEEETGFIHYEWLWEMI</sequence>
<proteinExistence type="predicted"/>
<comment type="caution">
    <text evidence="1">The sequence shown here is derived from an EMBL/GenBank/DDBJ whole genome shotgun (WGS) entry which is preliminary data.</text>
</comment>
<accession>A0A7X5KP83</accession>